<reference evidence="3" key="1">
    <citation type="submission" date="2020-06" db="EMBL/GenBank/DDBJ databases">
        <title>Paenibacillus sp. nov., isolated from soil.</title>
        <authorList>
            <person name="Seo Y.L."/>
        </authorList>
    </citation>
    <scope>NUCLEOTIDE SEQUENCE [LARGE SCALE GENOMIC DNA]</scope>
    <source>
        <strain evidence="3">JW14</strain>
    </source>
</reference>
<gene>
    <name evidence="3" type="ORF">HPT30_08320</name>
</gene>
<keyword evidence="4" id="KW-1185">Reference proteome</keyword>
<comment type="similarity">
    <text evidence="1">Belongs to the amidase family.</text>
</comment>
<sequence>MKRLYALTGAEQAKLIREREVSPVEIVEQVFDRIHRLNPVLNAFCQLEEDRAMAAAKQAEEQIMNGEEVGPLHGVPFHAKDLVLTKGIRTAFGSKAFENYVPDEDDISIERLNKAGGIIIGKTNVPEFGYRGINKVFGNIRNPWNTDLTPGGSSGGSAVAVVTGMGSLTVGSDGGGSIRNPASLTGVYGFKPSFGRVPLYPGCRDPKFPGGSSWETLEVIGPLTRTVEDSALMLSIMSGPSHMDRHSLPGKLDFLKIIQNKDIKNLRIAWSVDAGYATVDPEVRRITLEAVKVFEDLGCHVEEVHPGISNPSQIFAGLIARDTDFAGLRKMAKEYGEYMDPNFVNTINRVWTDEQLTSAAMDRQAINITMRRFMENYDLFIVPALFAPAFKVGTYGPTEIDGKSVPDNHWSSFNCLANITGFPAASLPAGWTDTGLPVGLQLIGGHLADDIVLRASSAFEEARPWLPQLNALIERYDR</sequence>
<comment type="caution">
    <text evidence="3">The sequence shown here is derived from an EMBL/GenBank/DDBJ whole genome shotgun (WGS) entry which is preliminary data.</text>
</comment>
<evidence type="ECO:0000313" key="4">
    <source>
        <dbReference type="Proteomes" id="UP000564806"/>
    </source>
</evidence>
<dbReference type="RefSeq" id="WP_175370938.1">
    <property type="nucleotide sequence ID" value="NZ_JABWCS010000200.1"/>
</dbReference>
<dbReference type="Gene3D" id="3.90.1300.10">
    <property type="entry name" value="Amidase signature (AS) domain"/>
    <property type="match status" value="1"/>
</dbReference>
<accession>A0A850ELG7</accession>
<dbReference type="Pfam" id="PF01425">
    <property type="entry name" value="Amidase"/>
    <property type="match status" value="1"/>
</dbReference>
<dbReference type="InterPro" id="IPR036928">
    <property type="entry name" value="AS_sf"/>
</dbReference>
<evidence type="ECO:0000256" key="1">
    <source>
        <dbReference type="ARBA" id="ARBA00009199"/>
    </source>
</evidence>
<dbReference type="PANTHER" id="PTHR11895">
    <property type="entry name" value="TRANSAMIDASE"/>
    <property type="match status" value="1"/>
</dbReference>
<evidence type="ECO:0000313" key="3">
    <source>
        <dbReference type="EMBL" id="NUU60347.1"/>
    </source>
</evidence>
<dbReference type="AlphaFoldDB" id="A0A850ELG7"/>
<dbReference type="SUPFAM" id="SSF75304">
    <property type="entry name" value="Amidase signature (AS) enzymes"/>
    <property type="match status" value="1"/>
</dbReference>
<dbReference type="GO" id="GO:0003824">
    <property type="term" value="F:catalytic activity"/>
    <property type="evidence" value="ECO:0007669"/>
    <property type="project" value="InterPro"/>
</dbReference>
<dbReference type="InterPro" id="IPR023631">
    <property type="entry name" value="Amidase_dom"/>
</dbReference>
<proteinExistence type="inferred from homology"/>
<feature type="domain" description="Amidase" evidence="2">
    <location>
        <begin position="25"/>
        <end position="453"/>
    </location>
</feature>
<evidence type="ECO:0000259" key="2">
    <source>
        <dbReference type="Pfam" id="PF01425"/>
    </source>
</evidence>
<dbReference type="Proteomes" id="UP000564806">
    <property type="component" value="Unassembled WGS sequence"/>
</dbReference>
<dbReference type="EMBL" id="JABWCS010000200">
    <property type="protein sequence ID" value="NUU60347.1"/>
    <property type="molecule type" value="Genomic_DNA"/>
</dbReference>
<dbReference type="PANTHER" id="PTHR11895:SF7">
    <property type="entry name" value="GLUTAMYL-TRNA(GLN) AMIDOTRANSFERASE SUBUNIT A, MITOCHONDRIAL"/>
    <property type="match status" value="1"/>
</dbReference>
<dbReference type="InterPro" id="IPR000120">
    <property type="entry name" value="Amidase"/>
</dbReference>
<organism evidence="3 4">
    <name type="scientific">Paenibacillus agri</name>
    <dbReference type="NCBI Taxonomy" id="2744309"/>
    <lineage>
        <taxon>Bacteria</taxon>
        <taxon>Bacillati</taxon>
        <taxon>Bacillota</taxon>
        <taxon>Bacilli</taxon>
        <taxon>Bacillales</taxon>
        <taxon>Paenibacillaceae</taxon>
        <taxon>Paenibacillus</taxon>
    </lineage>
</organism>
<name>A0A850ELG7_9BACL</name>
<protein>
    <submittedName>
        <fullName evidence="3">Amidase</fullName>
    </submittedName>
</protein>